<name>A0AA88KL63_NAELO</name>
<protein>
    <submittedName>
        <fullName evidence="1">Uncharacterized protein</fullName>
    </submittedName>
</protein>
<sequence>MIQNPKLRGTSIPVHVASSPNNLGSLHGRAFGMSTCGLNNDLSLMTRTEHSLSKAQYGQDPIEEPRELPATRFGIKIESNGTAGDAIHPSEPPLATYFREKKEAIYKREPVGHSSKHVTFVKEHQKGGLTFGVKTQYNESAKNVLYPIERYEQNEMETERNELYKISHQSWEAGEQINRNYDWENTPIQDPTKHRFGKILPPETDGAKLTLSNYYQPPTPQQLLHDEPVPTTSQFEGKTFGMQNKIDEWGSIDCIRGYNYGVDKFPDRGFNAPIIPGTESMTFGVKSKQDLGAIAVLSNRVDVPERDFPLSKTELQQYVQDVVAQEGVEFDLVFQYATEQIGSDQLSINQFLSIFNSLYNSS</sequence>
<evidence type="ECO:0000313" key="1">
    <source>
        <dbReference type="EMBL" id="KAG2383300.1"/>
    </source>
</evidence>
<dbReference type="Proteomes" id="UP000816034">
    <property type="component" value="Unassembled WGS sequence"/>
</dbReference>
<comment type="caution">
    <text evidence="1">The sequence shown here is derived from an EMBL/GenBank/DDBJ whole genome shotgun (WGS) entry which is preliminary data.</text>
</comment>
<gene>
    <name evidence="1" type="ORF">C9374_004637</name>
</gene>
<dbReference type="GeneID" id="68097092"/>
<accession>A0AA88KL63</accession>
<reference evidence="1 2" key="1">
    <citation type="journal article" date="2018" name="BMC Genomics">
        <title>The genome of Naegleria lovaniensis, the basis for a comparative approach to unravel pathogenicity factors of the human pathogenic amoeba N. fowleri.</title>
        <authorList>
            <person name="Liechti N."/>
            <person name="Schurch N."/>
            <person name="Bruggmann R."/>
            <person name="Wittwer M."/>
        </authorList>
    </citation>
    <scope>NUCLEOTIDE SEQUENCE [LARGE SCALE GENOMIC DNA]</scope>
    <source>
        <strain evidence="1 2">ATCC 30569</strain>
    </source>
</reference>
<proteinExistence type="predicted"/>
<dbReference type="EMBL" id="PYSW02000021">
    <property type="protein sequence ID" value="KAG2383300.1"/>
    <property type="molecule type" value="Genomic_DNA"/>
</dbReference>
<dbReference type="AlphaFoldDB" id="A0AA88KL63"/>
<evidence type="ECO:0000313" key="2">
    <source>
        <dbReference type="Proteomes" id="UP000816034"/>
    </source>
</evidence>
<keyword evidence="2" id="KW-1185">Reference proteome</keyword>
<dbReference type="RefSeq" id="XP_044548979.1">
    <property type="nucleotide sequence ID" value="XM_044694298.1"/>
</dbReference>
<organism evidence="1 2">
    <name type="scientific">Naegleria lovaniensis</name>
    <name type="common">Amoeba</name>
    <dbReference type="NCBI Taxonomy" id="51637"/>
    <lineage>
        <taxon>Eukaryota</taxon>
        <taxon>Discoba</taxon>
        <taxon>Heterolobosea</taxon>
        <taxon>Tetramitia</taxon>
        <taxon>Eutetramitia</taxon>
        <taxon>Vahlkampfiidae</taxon>
        <taxon>Naegleria</taxon>
    </lineage>
</organism>